<dbReference type="Pfam" id="PF01663">
    <property type="entry name" value="Phosphodiest"/>
    <property type="match status" value="1"/>
</dbReference>
<organism evidence="1 2">
    <name type="scientific">Paenibacillus oleatilyticus</name>
    <dbReference type="NCBI Taxonomy" id="2594886"/>
    <lineage>
        <taxon>Bacteria</taxon>
        <taxon>Bacillati</taxon>
        <taxon>Bacillota</taxon>
        <taxon>Bacilli</taxon>
        <taxon>Bacillales</taxon>
        <taxon>Paenibacillaceae</taxon>
        <taxon>Paenibacillus</taxon>
    </lineage>
</organism>
<dbReference type="SUPFAM" id="SSF53649">
    <property type="entry name" value="Alkaline phosphatase-like"/>
    <property type="match status" value="1"/>
</dbReference>
<proteinExistence type="predicted"/>
<dbReference type="InterPro" id="IPR017850">
    <property type="entry name" value="Alkaline_phosphatase_core_sf"/>
</dbReference>
<keyword evidence="2" id="KW-1185">Reference proteome</keyword>
<evidence type="ECO:0000313" key="1">
    <source>
        <dbReference type="EMBL" id="MFB0840581.1"/>
    </source>
</evidence>
<sequence>MKKQHVLVLDIVSLCPEHLQDAELLPNIRQLLDEGHHIKVNPVFPAVTGTVQATYITGKPPAEHGIICNGHPDRDYKEITMWNQTMVPVQGEKIWETLKKADPEAKTAIFFWQFSKLSSADYVVTPAPIHLESRMIQWYASKPNGLYSQLREQLGDFDLRTFWGPLASLKSSDWILKAAIDVLENYRPRLSLVYLPNLDYNAQRFGPDSVQAKQSLKEIDGLIGYLVEELKRRRLYEDTRIVLLSEYAFKPVRSPIYINRFLRKLGFQAVDRVEEMEFINMENSRAFALADHQLAHVYITNSDDIPEVKRALQELPGIAEVWGEDEKKQHRIDHERSGELIAIAEPDSWFVYYWWLEDERAPEFAHTVDIHRKPGYDPVELFVDPKTYRIPLQPELIRGSHGLPARGENDRISMIVSGRDMELPQELDATEIHDLLLRLCLS</sequence>
<dbReference type="PANTHER" id="PTHR10151">
    <property type="entry name" value="ECTONUCLEOTIDE PYROPHOSPHATASE/PHOSPHODIESTERASE"/>
    <property type="match status" value="1"/>
</dbReference>
<evidence type="ECO:0000313" key="2">
    <source>
        <dbReference type="Proteomes" id="UP001575622"/>
    </source>
</evidence>
<comment type="caution">
    <text evidence="1">The sequence shown here is derived from an EMBL/GenBank/DDBJ whole genome shotgun (WGS) entry which is preliminary data.</text>
</comment>
<dbReference type="CDD" id="cd16018">
    <property type="entry name" value="Enpp"/>
    <property type="match status" value="1"/>
</dbReference>
<name>A0ABV4UW12_9BACL</name>
<accession>A0ABV4UW12</accession>
<dbReference type="InterPro" id="IPR002591">
    <property type="entry name" value="Phosphodiest/P_Trfase"/>
</dbReference>
<dbReference type="Gene3D" id="3.40.720.10">
    <property type="entry name" value="Alkaline Phosphatase, subunit A"/>
    <property type="match status" value="1"/>
</dbReference>
<gene>
    <name evidence="1" type="ORF">ACEU3E_00195</name>
</gene>
<dbReference type="EMBL" id="JBHDLN010000001">
    <property type="protein sequence ID" value="MFB0840581.1"/>
    <property type="molecule type" value="Genomic_DNA"/>
</dbReference>
<dbReference type="RefSeq" id="WP_373947716.1">
    <property type="nucleotide sequence ID" value="NZ_JBHDLN010000001.1"/>
</dbReference>
<dbReference type="PANTHER" id="PTHR10151:SF120">
    <property type="entry name" value="BIS(5'-ADENOSYL)-TRIPHOSPHATASE"/>
    <property type="match status" value="1"/>
</dbReference>
<reference evidence="1 2" key="1">
    <citation type="submission" date="2024-09" db="EMBL/GenBank/DDBJ databases">
        <authorList>
            <person name="Makale K.P.P."/>
            <person name="Makhzoum A."/>
            <person name="Rantong G."/>
            <person name="Rahube T.O."/>
        </authorList>
    </citation>
    <scope>NUCLEOTIDE SEQUENCE [LARGE SCALE GENOMIC DNA]</scope>
    <source>
        <strain evidence="1 2">KM_D13</strain>
    </source>
</reference>
<protein>
    <submittedName>
        <fullName evidence="1">Alkaline phosphatase family protein</fullName>
    </submittedName>
</protein>
<dbReference type="Proteomes" id="UP001575622">
    <property type="component" value="Unassembled WGS sequence"/>
</dbReference>